<feature type="transmembrane region" description="Helical" evidence="5">
    <location>
        <begin position="320"/>
        <end position="338"/>
    </location>
</feature>
<organism evidence="7 8">
    <name type="scientific">Kaistia defluvii</name>
    <dbReference type="NCBI Taxonomy" id="410841"/>
    <lineage>
        <taxon>Bacteria</taxon>
        <taxon>Pseudomonadati</taxon>
        <taxon>Pseudomonadota</taxon>
        <taxon>Alphaproteobacteria</taxon>
        <taxon>Hyphomicrobiales</taxon>
        <taxon>Kaistiaceae</taxon>
        <taxon>Kaistia</taxon>
    </lineage>
</organism>
<feature type="transmembrane region" description="Helical" evidence="5">
    <location>
        <begin position="350"/>
        <end position="370"/>
    </location>
</feature>
<keyword evidence="3 5" id="KW-1133">Transmembrane helix</keyword>
<evidence type="ECO:0000256" key="1">
    <source>
        <dbReference type="ARBA" id="ARBA00004141"/>
    </source>
</evidence>
<evidence type="ECO:0000256" key="2">
    <source>
        <dbReference type="ARBA" id="ARBA00022692"/>
    </source>
</evidence>
<feature type="transmembrane region" description="Helical" evidence="5">
    <location>
        <begin position="49"/>
        <end position="66"/>
    </location>
</feature>
<feature type="transmembrane region" description="Helical" evidence="5">
    <location>
        <begin position="143"/>
        <end position="161"/>
    </location>
</feature>
<accession>A0ABV2QY70</accession>
<feature type="transmembrane region" description="Helical" evidence="5">
    <location>
        <begin position="173"/>
        <end position="193"/>
    </location>
</feature>
<proteinExistence type="predicted"/>
<evidence type="ECO:0000256" key="3">
    <source>
        <dbReference type="ARBA" id="ARBA00022989"/>
    </source>
</evidence>
<dbReference type="EMBL" id="JBEPSM010000001">
    <property type="protein sequence ID" value="MET4633969.1"/>
    <property type="molecule type" value="Genomic_DNA"/>
</dbReference>
<dbReference type="Proteomes" id="UP001549321">
    <property type="component" value="Unassembled WGS sequence"/>
</dbReference>
<feature type="transmembrane region" description="Helical" evidence="5">
    <location>
        <begin position="299"/>
        <end position="315"/>
    </location>
</feature>
<comment type="subcellular location">
    <subcellularLocation>
        <location evidence="1">Membrane</location>
        <topology evidence="1">Multi-pass membrane protein</topology>
    </subcellularLocation>
</comment>
<evidence type="ECO:0000259" key="6">
    <source>
        <dbReference type="Pfam" id="PF13515"/>
    </source>
</evidence>
<keyword evidence="2 5" id="KW-0812">Transmembrane</keyword>
<feature type="transmembrane region" description="Helical" evidence="5">
    <location>
        <begin position="100"/>
        <end position="131"/>
    </location>
</feature>
<evidence type="ECO:0000313" key="8">
    <source>
        <dbReference type="Proteomes" id="UP001549321"/>
    </source>
</evidence>
<dbReference type="Pfam" id="PF13515">
    <property type="entry name" value="FUSC_2"/>
    <property type="match status" value="1"/>
</dbReference>
<evidence type="ECO:0000256" key="4">
    <source>
        <dbReference type="ARBA" id="ARBA00023136"/>
    </source>
</evidence>
<gene>
    <name evidence="7" type="ORF">ABIE08_001882</name>
</gene>
<sequence length="385" mass="40793">MIPPWGRFPKLFKRVSRVPIHRLLRARIPVRRYSQEMFAFRRGDIRPETVIACMPAIAICLAAGIVFGRPDFGLVAASGAFSVGFGAYQRFTAVRAAPMILAMAGMSAAACVGSFSGSYLPLMILFSAMFGALCGGANAAGPAAWWITLQWAIAFFVADAYPSDIQGALGRAGLIFSGGLLQIALVTLVWVLAGKSAVIREHDGSDHWQDLFAVMGRRLTGHSDTLRIAIATAILAVATTLLTKTTQIPNGYWIPVTALIILKPQSDKTVERVVFRICGTVAGAGIATLIAALLRPDDSLLAVLVVLLAGVAYSMQRSGYAAFVACVTACVVFLVALAGLPEIQVVEHRIIATVIGGLLALATAVCVEAWDRRAQRGAEPPATDG</sequence>
<feature type="domain" description="Integral membrane bound transporter" evidence="6">
    <location>
        <begin position="241"/>
        <end position="362"/>
    </location>
</feature>
<evidence type="ECO:0000256" key="5">
    <source>
        <dbReference type="SAM" id="Phobius"/>
    </source>
</evidence>
<reference evidence="7 8" key="1">
    <citation type="submission" date="2024-06" db="EMBL/GenBank/DDBJ databases">
        <title>Sorghum-associated microbial communities from plants grown in Nebraska, USA.</title>
        <authorList>
            <person name="Schachtman D."/>
        </authorList>
    </citation>
    <scope>NUCLEOTIDE SEQUENCE [LARGE SCALE GENOMIC DNA]</scope>
    <source>
        <strain evidence="7 8">3207</strain>
    </source>
</reference>
<evidence type="ECO:0000313" key="7">
    <source>
        <dbReference type="EMBL" id="MET4633969.1"/>
    </source>
</evidence>
<keyword evidence="4 5" id="KW-0472">Membrane</keyword>
<name>A0ABV2QY70_9HYPH</name>
<protein>
    <submittedName>
        <fullName evidence="7">MFS family permease</fullName>
    </submittedName>
</protein>
<feature type="transmembrane region" description="Helical" evidence="5">
    <location>
        <begin position="273"/>
        <end position="293"/>
    </location>
</feature>
<comment type="caution">
    <text evidence="7">The sequence shown here is derived from an EMBL/GenBank/DDBJ whole genome shotgun (WGS) entry which is preliminary data.</text>
</comment>
<dbReference type="InterPro" id="IPR049453">
    <property type="entry name" value="Memb_transporter_dom"/>
</dbReference>
<keyword evidence="8" id="KW-1185">Reference proteome</keyword>
<feature type="transmembrane region" description="Helical" evidence="5">
    <location>
        <begin position="72"/>
        <end position="88"/>
    </location>
</feature>